<sequence>MCQFNNIHIVCLDNSINTVEGNVQNFGLFAWLYENESANSSRRNKQAKSAKAQRGLFVGSNPPYGYRSENGILKIKNDNTPATVHRIFQDYLSGTGMDTIAKKLTEEAIPTPAKIANKVNASNQWHGSTIKKILSNPHYCGDLVQSRTETIMVTSSKRRELETENQIIIKDTHEAIIPKDTFNTVQDLIQSRTRTATAPKRHLFTNILYCDECQKGMWYKANQKGYRCGGNIRYGQTFCPNRVVIREKELIQVIVEDLRALFNQLKEESFKSTLLKKLNKRKQQILRELDVTQTEIDKLKTKKLNYVDLYMENDITKEELVEYRELTDNNIKSLQYKNTHLKEKLQECEDENYAIHISNKLKDILSLKDLTPQILHSLVEKVTINKDGDVHILYSFVNPLQAT</sequence>
<keyword evidence="1" id="KW-0238">DNA-binding</keyword>
<reference evidence="3 4" key="1">
    <citation type="journal article" date="2017" name="Genome Announc.">
        <title>Draft Genome Sequences of Four Alkaliphilic Bacteria Belonging to the Anaerobacillus Genus.</title>
        <authorList>
            <person name="Bassil N.M."/>
            <person name="Lloyd J.R."/>
        </authorList>
    </citation>
    <scope>NUCLEOTIDE SEQUENCE [LARGE SCALE GENOMIC DNA]</scope>
    <source>
        <strain evidence="3 4">NB2006</strain>
    </source>
</reference>
<evidence type="ECO:0000313" key="4">
    <source>
        <dbReference type="Proteomes" id="UP000180175"/>
    </source>
</evidence>
<dbReference type="Proteomes" id="UP000180175">
    <property type="component" value="Chromosome"/>
</dbReference>
<dbReference type="Pfam" id="PF13408">
    <property type="entry name" value="Zn_ribbon_recom"/>
    <property type="match status" value="1"/>
</dbReference>
<dbReference type="InterPro" id="IPR050639">
    <property type="entry name" value="SSR_resolvase"/>
</dbReference>
<dbReference type="InterPro" id="IPR038109">
    <property type="entry name" value="DNA_bind_recomb_sf"/>
</dbReference>
<dbReference type="PANTHER" id="PTHR30461">
    <property type="entry name" value="DNA-INVERTASE FROM LAMBDOID PROPHAGE"/>
    <property type="match status" value="1"/>
</dbReference>
<accession>A0A7S7RDE8</accession>
<dbReference type="Gene3D" id="3.90.1750.20">
    <property type="entry name" value="Putative Large Serine Recombinase, Chain B, Domain 2"/>
    <property type="match status" value="1"/>
</dbReference>
<evidence type="ECO:0000256" key="2">
    <source>
        <dbReference type="ARBA" id="ARBA00023172"/>
    </source>
</evidence>
<dbReference type="GO" id="GO:0000150">
    <property type="term" value="F:DNA strand exchange activity"/>
    <property type="evidence" value="ECO:0007669"/>
    <property type="project" value="InterPro"/>
</dbReference>
<dbReference type="OrthoDB" id="9811097at2"/>
<dbReference type="PANTHER" id="PTHR30461:SF2">
    <property type="entry name" value="SERINE RECOMBINASE PINE-RELATED"/>
    <property type="match status" value="1"/>
</dbReference>
<dbReference type="EMBL" id="CP063356">
    <property type="protein sequence ID" value="QOY37957.2"/>
    <property type="molecule type" value="Genomic_DNA"/>
</dbReference>
<organism evidence="3 4">
    <name type="scientific">Anaerobacillus isosaccharinicus</name>
    <dbReference type="NCBI Taxonomy" id="1532552"/>
    <lineage>
        <taxon>Bacteria</taxon>
        <taxon>Bacillati</taxon>
        <taxon>Bacillota</taxon>
        <taxon>Bacilli</taxon>
        <taxon>Bacillales</taxon>
        <taxon>Bacillaceae</taxon>
        <taxon>Anaerobacillus</taxon>
    </lineage>
</organism>
<dbReference type="InterPro" id="IPR025827">
    <property type="entry name" value="Zn_ribbon_recom_dom"/>
</dbReference>
<dbReference type="GO" id="GO:0003677">
    <property type="term" value="F:DNA binding"/>
    <property type="evidence" value="ECO:0007669"/>
    <property type="project" value="UniProtKB-KW"/>
</dbReference>
<dbReference type="AlphaFoldDB" id="A0A7S7RDE8"/>
<dbReference type="InterPro" id="IPR011109">
    <property type="entry name" value="DNA_bind_recombinase_dom"/>
</dbReference>
<name>A0A7S7RDE8_9BACI</name>
<keyword evidence="4" id="KW-1185">Reference proteome</keyword>
<protein>
    <submittedName>
        <fullName evidence="3">Recombinase family protein</fullName>
    </submittedName>
</protein>
<reference evidence="3 4" key="2">
    <citation type="journal article" date="2019" name="Int. J. Syst. Evol. Microbiol.">
        <title>Anaerobacillus isosaccharinicus sp. nov., an alkaliphilic bacterium which degrades isosaccharinic acid.</title>
        <authorList>
            <person name="Bassil N.M."/>
            <person name="Lloyd J.R."/>
        </authorList>
    </citation>
    <scope>NUCLEOTIDE SEQUENCE [LARGE SCALE GENOMIC DNA]</scope>
    <source>
        <strain evidence="3 4">NB2006</strain>
    </source>
</reference>
<dbReference type="KEGG" id="aia:AWH56_010520"/>
<evidence type="ECO:0000313" key="3">
    <source>
        <dbReference type="EMBL" id="QOY37957.2"/>
    </source>
</evidence>
<evidence type="ECO:0000256" key="1">
    <source>
        <dbReference type="ARBA" id="ARBA00023125"/>
    </source>
</evidence>
<keyword evidence="2" id="KW-0233">DNA recombination</keyword>
<proteinExistence type="predicted"/>
<dbReference type="Pfam" id="PF07508">
    <property type="entry name" value="Recombinase"/>
    <property type="match status" value="1"/>
</dbReference>
<gene>
    <name evidence="3" type="ORF">AWH56_010520</name>
</gene>